<dbReference type="FunFam" id="3.90.180.10:FF:000018">
    <property type="entry name" value="NAD(P)-dependent alcohol dehydrogenase"/>
    <property type="match status" value="1"/>
</dbReference>
<dbReference type="InterPro" id="IPR020843">
    <property type="entry name" value="ER"/>
</dbReference>
<dbReference type="OrthoDB" id="1879366at2759"/>
<accession>A0A836BSL2</accession>
<evidence type="ECO:0000256" key="4">
    <source>
        <dbReference type="ARBA" id="ARBA00022833"/>
    </source>
</evidence>
<dbReference type="GO" id="GO:0008106">
    <property type="term" value="F:alcohol dehydrogenase (NADP+) activity"/>
    <property type="evidence" value="ECO:0007669"/>
    <property type="project" value="UniProtKB-EC"/>
</dbReference>
<dbReference type="SUPFAM" id="SSF50129">
    <property type="entry name" value="GroES-like"/>
    <property type="match status" value="1"/>
</dbReference>
<dbReference type="FunFam" id="3.40.50.720:FF:000022">
    <property type="entry name" value="Cinnamyl alcohol dehydrogenase"/>
    <property type="match status" value="1"/>
</dbReference>
<evidence type="ECO:0000256" key="1">
    <source>
        <dbReference type="ARBA" id="ARBA00001947"/>
    </source>
</evidence>
<reference evidence="10" key="1">
    <citation type="journal article" date="2020" name="bioRxiv">
        <title>Comparative genomics of Chlamydomonas.</title>
        <authorList>
            <person name="Craig R.J."/>
            <person name="Hasan A.R."/>
            <person name="Ness R.W."/>
            <person name="Keightley P.D."/>
        </authorList>
    </citation>
    <scope>NUCLEOTIDE SEQUENCE</scope>
    <source>
        <strain evidence="10">CCAP 11/70</strain>
    </source>
</reference>
<protein>
    <recommendedName>
        <fullName evidence="7">alcohol dehydrogenase (NADP(+))</fullName>
        <ecNumber evidence="7">1.1.1.2</ecNumber>
    </recommendedName>
</protein>
<evidence type="ECO:0000256" key="5">
    <source>
        <dbReference type="ARBA" id="ARBA00022857"/>
    </source>
</evidence>
<dbReference type="CDD" id="cd05283">
    <property type="entry name" value="CAD1"/>
    <property type="match status" value="1"/>
</dbReference>
<keyword evidence="3 8" id="KW-0479">Metal-binding</keyword>
<dbReference type="PANTHER" id="PTHR42683">
    <property type="entry name" value="ALDEHYDE REDUCTASE"/>
    <property type="match status" value="1"/>
</dbReference>
<feature type="domain" description="Enoyl reductase (ER)" evidence="9">
    <location>
        <begin position="85"/>
        <end position="406"/>
    </location>
</feature>
<dbReference type="SUPFAM" id="SSF51735">
    <property type="entry name" value="NAD(P)-binding Rossmann-fold domains"/>
    <property type="match status" value="1"/>
</dbReference>
<evidence type="ECO:0000313" key="11">
    <source>
        <dbReference type="Proteomes" id="UP000612055"/>
    </source>
</evidence>
<organism evidence="10 11">
    <name type="scientific">Edaphochlamys debaryana</name>
    <dbReference type="NCBI Taxonomy" id="47281"/>
    <lineage>
        <taxon>Eukaryota</taxon>
        <taxon>Viridiplantae</taxon>
        <taxon>Chlorophyta</taxon>
        <taxon>core chlorophytes</taxon>
        <taxon>Chlorophyceae</taxon>
        <taxon>CS clade</taxon>
        <taxon>Chlamydomonadales</taxon>
        <taxon>Chlamydomonadales incertae sedis</taxon>
        <taxon>Edaphochlamys</taxon>
    </lineage>
</organism>
<gene>
    <name evidence="10" type="ORF">HYH03_015378</name>
</gene>
<keyword evidence="11" id="KW-1185">Reference proteome</keyword>
<keyword evidence="4 8" id="KW-0862">Zinc</keyword>
<evidence type="ECO:0000256" key="7">
    <source>
        <dbReference type="ARBA" id="ARBA00024074"/>
    </source>
</evidence>
<dbReference type="Gene3D" id="3.40.50.720">
    <property type="entry name" value="NAD(P)-binding Rossmann-like Domain"/>
    <property type="match status" value="1"/>
</dbReference>
<dbReference type="InterPro" id="IPR036291">
    <property type="entry name" value="NAD(P)-bd_dom_sf"/>
</dbReference>
<keyword evidence="5" id="KW-0521">NADP</keyword>
<dbReference type="Pfam" id="PF08240">
    <property type="entry name" value="ADH_N"/>
    <property type="match status" value="1"/>
</dbReference>
<dbReference type="Proteomes" id="UP000612055">
    <property type="component" value="Unassembled WGS sequence"/>
</dbReference>
<evidence type="ECO:0000256" key="8">
    <source>
        <dbReference type="RuleBase" id="RU361277"/>
    </source>
</evidence>
<dbReference type="PROSITE" id="PS00059">
    <property type="entry name" value="ADH_ZINC"/>
    <property type="match status" value="1"/>
</dbReference>
<evidence type="ECO:0000259" key="9">
    <source>
        <dbReference type="SMART" id="SM00829"/>
    </source>
</evidence>
<evidence type="ECO:0000256" key="3">
    <source>
        <dbReference type="ARBA" id="ARBA00022723"/>
    </source>
</evidence>
<proteinExistence type="inferred from homology"/>
<dbReference type="InterPro" id="IPR011032">
    <property type="entry name" value="GroES-like_sf"/>
</dbReference>
<dbReference type="AlphaFoldDB" id="A0A836BSL2"/>
<evidence type="ECO:0000256" key="2">
    <source>
        <dbReference type="ARBA" id="ARBA00008072"/>
    </source>
</evidence>
<dbReference type="SMART" id="SM00829">
    <property type="entry name" value="PKS_ER"/>
    <property type="match status" value="1"/>
</dbReference>
<comment type="cofactor">
    <cofactor evidence="1 8">
        <name>Zn(2+)</name>
        <dbReference type="ChEBI" id="CHEBI:29105"/>
    </cofactor>
</comment>
<dbReference type="EMBL" id="JAEHOE010000120">
    <property type="protein sequence ID" value="KAG2485934.1"/>
    <property type="molecule type" value="Genomic_DNA"/>
</dbReference>
<dbReference type="Pfam" id="PF00107">
    <property type="entry name" value="ADH_zinc_N"/>
    <property type="match status" value="1"/>
</dbReference>
<dbReference type="GO" id="GO:0008270">
    <property type="term" value="F:zinc ion binding"/>
    <property type="evidence" value="ECO:0007669"/>
    <property type="project" value="InterPro"/>
</dbReference>
<dbReference type="InterPro" id="IPR002328">
    <property type="entry name" value="ADH_Zn_CS"/>
</dbReference>
<sequence length="411" mass="43147">MLSGAGFAALALNGLKGPLAGLASQATRIIANELSGRTFTSLTGSGQARHDGQCACASCAQTRSFASSTAKLLSRRGMVVAEAKARLKPWTYTVGELGPSEVDIRVTHNGLCHTDLHMRDNDWGVSGFPFIPGHEVVGELVAVGSAVRGLRPGSRAGVGWISNSCRCCANCVRGEENICSQGYTGLIVAGNHGGFQDVCRVNADFAYPIPDGLASADAAPLLCAGITVYSPLRAHIRHPGAHVGVMGVGGLGHLALQYANKMGAEVTGLDVWSEKEAEAKSLGAHHFAVWGKGTERLKGAFDVLVNTSSADIPTPELMALLKVDGTLVQVGLPGGGAVMKVPLLDLVFNQKRVVGSIVGGRADMQEMLNFSAVHGVKPLLELMPMSKVNEAMQRVAEGKARYRIVLTSDWQ</sequence>
<comment type="caution">
    <text evidence="10">The sequence shown here is derived from an EMBL/GenBank/DDBJ whole genome shotgun (WGS) entry which is preliminary data.</text>
</comment>
<evidence type="ECO:0000313" key="10">
    <source>
        <dbReference type="EMBL" id="KAG2485934.1"/>
    </source>
</evidence>
<dbReference type="Gene3D" id="3.90.180.10">
    <property type="entry name" value="Medium-chain alcohol dehydrogenases, catalytic domain"/>
    <property type="match status" value="1"/>
</dbReference>
<dbReference type="InterPro" id="IPR013154">
    <property type="entry name" value="ADH-like_N"/>
</dbReference>
<dbReference type="EC" id="1.1.1.2" evidence="7"/>
<evidence type="ECO:0000256" key="6">
    <source>
        <dbReference type="ARBA" id="ARBA00023002"/>
    </source>
</evidence>
<keyword evidence="6" id="KW-0560">Oxidoreductase</keyword>
<dbReference type="InterPro" id="IPR047109">
    <property type="entry name" value="CAD-like"/>
</dbReference>
<name>A0A836BSL2_9CHLO</name>
<comment type="similarity">
    <text evidence="2 8">Belongs to the zinc-containing alcohol dehydrogenase family.</text>
</comment>
<dbReference type="InterPro" id="IPR013149">
    <property type="entry name" value="ADH-like_C"/>
</dbReference>